<dbReference type="InterPro" id="IPR015338">
    <property type="entry name" value="GT64_dom"/>
</dbReference>
<gene>
    <name evidence="8" type="ORF">NCGR_LOCUS27648</name>
</gene>
<keyword evidence="3" id="KW-0808">Transferase</keyword>
<keyword evidence="5" id="KW-1015">Disulfide bond</keyword>
<proteinExistence type="inferred from homology"/>
<comment type="similarity">
    <text evidence="2">Belongs to the glycosyltransferase 64 family.</text>
</comment>
<dbReference type="InterPro" id="IPR029044">
    <property type="entry name" value="Nucleotide-diphossugar_trans"/>
</dbReference>
<evidence type="ECO:0000256" key="4">
    <source>
        <dbReference type="ARBA" id="ARBA00023136"/>
    </source>
</evidence>
<keyword evidence="4" id="KW-0472">Membrane</keyword>
<reference evidence="8" key="1">
    <citation type="submission" date="2020-10" db="EMBL/GenBank/DDBJ databases">
        <authorList>
            <person name="Han B."/>
            <person name="Lu T."/>
            <person name="Zhao Q."/>
            <person name="Huang X."/>
            <person name="Zhao Y."/>
        </authorList>
    </citation>
    <scope>NUCLEOTIDE SEQUENCE</scope>
</reference>
<protein>
    <recommendedName>
        <fullName evidence="10">Glycosyl transferase 64 domain-containing protein</fullName>
    </recommendedName>
</protein>
<evidence type="ECO:0000256" key="3">
    <source>
        <dbReference type="ARBA" id="ARBA00022679"/>
    </source>
</evidence>
<dbReference type="EMBL" id="CAJGYO010000007">
    <property type="protein sequence ID" value="CAD6242063.1"/>
    <property type="molecule type" value="Genomic_DNA"/>
</dbReference>
<dbReference type="Pfam" id="PF09258">
    <property type="entry name" value="Glyco_transf_64"/>
    <property type="match status" value="1"/>
</dbReference>
<dbReference type="FunFam" id="3.90.550.10:FF:000095">
    <property type="entry name" value="Glycosyltransferase family protein 64 protein C5"/>
    <property type="match status" value="1"/>
</dbReference>
<name>A0A811PIT0_9POAL</name>
<evidence type="ECO:0000313" key="9">
    <source>
        <dbReference type="Proteomes" id="UP000604825"/>
    </source>
</evidence>
<dbReference type="InterPro" id="IPR056442">
    <property type="entry name" value="GINT1_N"/>
</dbReference>
<dbReference type="InterPro" id="IPR004263">
    <property type="entry name" value="Exostosin"/>
</dbReference>
<dbReference type="GO" id="GO:0016757">
    <property type="term" value="F:glycosyltransferase activity"/>
    <property type="evidence" value="ECO:0007669"/>
    <property type="project" value="InterPro"/>
</dbReference>
<evidence type="ECO:0000256" key="2">
    <source>
        <dbReference type="ARBA" id="ARBA00008700"/>
    </source>
</evidence>
<feature type="domain" description="Glucosamine inositolphosphorylceramide transferase 1 N-terminal" evidence="7">
    <location>
        <begin position="22"/>
        <end position="81"/>
    </location>
</feature>
<dbReference type="OrthoDB" id="5954868at2759"/>
<dbReference type="AlphaFoldDB" id="A0A811PIT0"/>
<keyword evidence="9" id="KW-1185">Reference proteome</keyword>
<comment type="caution">
    <text evidence="8">The sequence shown here is derived from an EMBL/GenBank/DDBJ whole genome shotgun (WGS) entry which is preliminary data.</text>
</comment>
<evidence type="ECO:0000256" key="1">
    <source>
        <dbReference type="ARBA" id="ARBA00004370"/>
    </source>
</evidence>
<dbReference type="GO" id="GO:0016020">
    <property type="term" value="C:membrane"/>
    <property type="evidence" value="ECO:0007669"/>
    <property type="project" value="UniProtKB-SubCell"/>
</dbReference>
<dbReference type="PANTHER" id="PTHR48261:SF6">
    <property type="entry name" value="GLYCOSYLTRANSFERASE FAMILY PROTEIN"/>
    <property type="match status" value="1"/>
</dbReference>
<sequence>MVGGSLFLKGHYIALVKIVVVRRVKLYTVEKLTKEEYKEVPVNLGIEEPKKGRNAWNGMRYHHMDAQQLASGEWIAVMDADRVPSEAYTHQGQHSQFTMVTMTYEARLWNLKLFVERYSRCESVREIVVVWNKGNPPSSAAFDSGVPVRIRVEETNSLNNRFRVDPLIKTRAVFDLDDDIMMTCTDLEKGFKVWREHPERMVGFYPRTIDGNPLQYRNERYARGKNGCNLILTGAAFMDSEFAFKKYWSEKAREGRDFVHKNFNCEDLLMNFLYANASSTRTVEYVHPAWAIDTSKLSSVAISRDTQKHYDVRTSCLAKFSSIYGPLPRKWGVWHARRWLGQIA</sequence>
<evidence type="ECO:0000259" key="7">
    <source>
        <dbReference type="Pfam" id="PF24793"/>
    </source>
</evidence>
<dbReference type="PANTHER" id="PTHR48261">
    <property type="entry name" value="ACETYLGLUCOSAMINYLTRANSFERASE"/>
    <property type="match status" value="1"/>
</dbReference>
<dbReference type="Pfam" id="PF24793">
    <property type="entry name" value="GINT1_N"/>
    <property type="match status" value="1"/>
</dbReference>
<evidence type="ECO:0000259" key="6">
    <source>
        <dbReference type="Pfam" id="PF09258"/>
    </source>
</evidence>
<comment type="subcellular location">
    <subcellularLocation>
        <location evidence="1">Membrane</location>
    </subcellularLocation>
</comment>
<dbReference type="Proteomes" id="UP000604825">
    <property type="component" value="Unassembled WGS sequence"/>
</dbReference>
<accession>A0A811PIT0</accession>
<organism evidence="8 9">
    <name type="scientific">Miscanthus lutarioriparius</name>
    <dbReference type="NCBI Taxonomy" id="422564"/>
    <lineage>
        <taxon>Eukaryota</taxon>
        <taxon>Viridiplantae</taxon>
        <taxon>Streptophyta</taxon>
        <taxon>Embryophyta</taxon>
        <taxon>Tracheophyta</taxon>
        <taxon>Spermatophyta</taxon>
        <taxon>Magnoliopsida</taxon>
        <taxon>Liliopsida</taxon>
        <taxon>Poales</taxon>
        <taxon>Poaceae</taxon>
        <taxon>PACMAD clade</taxon>
        <taxon>Panicoideae</taxon>
        <taxon>Andropogonodae</taxon>
        <taxon>Andropogoneae</taxon>
        <taxon>Saccharinae</taxon>
        <taxon>Miscanthus</taxon>
    </lineage>
</organism>
<dbReference type="Gene3D" id="3.90.550.10">
    <property type="entry name" value="Spore Coat Polysaccharide Biosynthesis Protein SpsA, Chain A"/>
    <property type="match status" value="1"/>
</dbReference>
<evidence type="ECO:0008006" key="10">
    <source>
        <dbReference type="Google" id="ProtNLM"/>
    </source>
</evidence>
<evidence type="ECO:0000256" key="5">
    <source>
        <dbReference type="ARBA" id="ARBA00023157"/>
    </source>
</evidence>
<feature type="domain" description="Glycosyl transferase 64" evidence="6">
    <location>
        <begin position="97"/>
        <end position="328"/>
    </location>
</feature>
<evidence type="ECO:0000313" key="8">
    <source>
        <dbReference type="EMBL" id="CAD6242063.1"/>
    </source>
</evidence>
<dbReference type="SUPFAM" id="SSF53448">
    <property type="entry name" value="Nucleotide-diphospho-sugar transferases"/>
    <property type="match status" value="1"/>
</dbReference>